<dbReference type="AlphaFoldDB" id="A0AAE0YVA3"/>
<dbReference type="CDD" id="cd01450">
    <property type="entry name" value="vWFA_subfamily_ECM"/>
    <property type="match status" value="1"/>
</dbReference>
<protein>
    <recommendedName>
        <fullName evidence="2">VWFA domain-containing protein</fullName>
    </recommendedName>
</protein>
<dbReference type="PANTHER" id="PTHR24020:SF84">
    <property type="entry name" value="VWFA DOMAIN-CONTAINING PROTEIN"/>
    <property type="match status" value="1"/>
</dbReference>
<feature type="signal peptide" evidence="1">
    <location>
        <begin position="1"/>
        <end position="19"/>
    </location>
</feature>
<reference evidence="3" key="1">
    <citation type="journal article" date="2023" name="G3 (Bethesda)">
        <title>A reference genome for the long-term kleptoplast-retaining sea slug Elysia crispata morphotype clarki.</title>
        <authorList>
            <person name="Eastman K.E."/>
            <person name="Pendleton A.L."/>
            <person name="Shaikh M.A."/>
            <person name="Suttiyut T."/>
            <person name="Ogas R."/>
            <person name="Tomko P."/>
            <person name="Gavelis G."/>
            <person name="Widhalm J.R."/>
            <person name="Wisecaver J.H."/>
        </authorList>
    </citation>
    <scope>NUCLEOTIDE SEQUENCE</scope>
    <source>
        <strain evidence="3">ECLA1</strain>
    </source>
</reference>
<keyword evidence="4" id="KW-1185">Reference proteome</keyword>
<dbReference type="SUPFAM" id="SSF53300">
    <property type="entry name" value="vWA-like"/>
    <property type="match status" value="2"/>
</dbReference>
<dbReference type="Pfam" id="PF00092">
    <property type="entry name" value="VWA"/>
    <property type="match status" value="2"/>
</dbReference>
<dbReference type="InterPro" id="IPR002035">
    <property type="entry name" value="VWF_A"/>
</dbReference>
<sequence length="408" mass="46238">MILCLTLALHGLLAGSCAAGETCKSDDVTADILFLVDVSFYFRNSDLETHIPNFVKSFMGSSIFSLEKVRVRFYPYSSSSFVDLHRFLDRQDLVEKIDSLRYIGGDPTLHKGLQIADVSFNQMWSDREDAPNFLILISGGRSSHPRKTQEMLARLSKKRVTIYAIGVGASAHTKELKTIASSPSHKFYVEKAKDLSSIKSKLLMHMYETYNASVQSDVFFLLDASNMVSRLDFFEIKYFAKSFVDSFVYSPYNLRVGVFAYSERTFPVENLKLGYHSDLNFDFKIFRYIQGAPTLPIGLDIAKSTFTRQGGDKKTAPNFVIIISSGSFADVYKSVKNLGDLSKKAVRTYFIAVGPDVIMYRVRLIRFYLRRIFHVQKAQALSSIKDELILSVPHKLLNRKPAVECDQQ</sequence>
<evidence type="ECO:0000313" key="3">
    <source>
        <dbReference type="EMBL" id="KAK3757700.1"/>
    </source>
</evidence>
<dbReference type="PROSITE" id="PS50234">
    <property type="entry name" value="VWFA"/>
    <property type="match status" value="2"/>
</dbReference>
<dbReference type="Gene3D" id="3.40.50.410">
    <property type="entry name" value="von Willebrand factor, type A domain"/>
    <property type="match status" value="2"/>
</dbReference>
<name>A0AAE0YVA3_9GAST</name>
<dbReference type="InterPro" id="IPR050525">
    <property type="entry name" value="ECM_Assembly_Org"/>
</dbReference>
<organism evidence="3 4">
    <name type="scientific">Elysia crispata</name>
    <name type="common">lettuce slug</name>
    <dbReference type="NCBI Taxonomy" id="231223"/>
    <lineage>
        <taxon>Eukaryota</taxon>
        <taxon>Metazoa</taxon>
        <taxon>Spiralia</taxon>
        <taxon>Lophotrochozoa</taxon>
        <taxon>Mollusca</taxon>
        <taxon>Gastropoda</taxon>
        <taxon>Heterobranchia</taxon>
        <taxon>Euthyneura</taxon>
        <taxon>Panpulmonata</taxon>
        <taxon>Sacoglossa</taxon>
        <taxon>Placobranchoidea</taxon>
        <taxon>Plakobranchidae</taxon>
        <taxon>Elysia</taxon>
    </lineage>
</organism>
<evidence type="ECO:0000256" key="1">
    <source>
        <dbReference type="SAM" id="SignalP"/>
    </source>
</evidence>
<keyword evidence="1" id="KW-0732">Signal</keyword>
<evidence type="ECO:0000259" key="2">
    <source>
        <dbReference type="PROSITE" id="PS50234"/>
    </source>
</evidence>
<dbReference type="InterPro" id="IPR036465">
    <property type="entry name" value="vWFA_dom_sf"/>
</dbReference>
<feature type="domain" description="VWFA" evidence="2">
    <location>
        <begin position="217"/>
        <end position="388"/>
    </location>
</feature>
<feature type="chain" id="PRO_5042120109" description="VWFA domain-containing protein" evidence="1">
    <location>
        <begin position="20"/>
        <end position="408"/>
    </location>
</feature>
<gene>
    <name evidence="3" type="ORF">RRG08_000208</name>
</gene>
<comment type="caution">
    <text evidence="3">The sequence shown here is derived from an EMBL/GenBank/DDBJ whole genome shotgun (WGS) entry which is preliminary data.</text>
</comment>
<dbReference type="PANTHER" id="PTHR24020">
    <property type="entry name" value="COLLAGEN ALPHA"/>
    <property type="match status" value="1"/>
</dbReference>
<feature type="domain" description="VWFA" evidence="2">
    <location>
        <begin position="31"/>
        <end position="202"/>
    </location>
</feature>
<dbReference type="SMART" id="SM00327">
    <property type="entry name" value="VWA"/>
    <property type="match status" value="2"/>
</dbReference>
<dbReference type="Proteomes" id="UP001283361">
    <property type="component" value="Unassembled WGS sequence"/>
</dbReference>
<accession>A0AAE0YVA3</accession>
<proteinExistence type="predicted"/>
<dbReference type="EMBL" id="JAWDGP010005352">
    <property type="protein sequence ID" value="KAK3757700.1"/>
    <property type="molecule type" value="Genomic_DNA"/>
</dbReference>
<evidence type="ECO:0000313" key="4">
    <source>
        <dbReference type="Proteomes" id="UP001283361"/>
    </source>
</evidence>